<dbReference type="SUPFAM" id="SSF51338">
    <property type="entry name" value="Composite domain of metallo-dependent hydrolases"/>
    <property type="match status" value="1"/>
</dbReference>
<comment type="caution">
    <text evidence="3">The sequence shown here is derived from an EMBL/GenBank/DDBJ whole genome shotgun (WGS) entry which is preliminary data.</text>
</comment>
<dbReference type="GO" id="GO:0016810">
    <property type="term" value="F:hydrolase activity, acting on carbon-nitrogen (but not peptide) bonds"/>
    <property type="evidence" value="ECO:0007669"/>
    <property type="project" value="InterPro"/>
</dbReference>
<dbReference type="InterPro" id="IPR006680">
    <property type="entry name" value="Amidohydro-rel"/>
</dbReference>
<organism evidence="3 4">
    <name type="scientific">Porcincola intestinalis</name>
    <dbReference type="NCBI Taxonomy" id="2606632"/>
    <lineage>
        <taxon>Bacteria</taxon>
        <taxon>Bacillati</taxon>
        <taxon>Bacillota</taxon>
        <taxon>Clostridia</taxon>
        <taxon>Lachnospirales</taxon>
        <taxon>Lachnospiraceae</taxon>
        <taxon>Porcincola</taxon>
    </lineage>
</organism>
<keyword evidence="1 3" id="KW-0378">Hydrolase</keyword>
<name>A0A6L5X783_9FIRM</name>
<evidence type="ECO:0000259" key="2">
    <source>
        <dbReference type="Pfam" id="PF01979"/>
    </source>
</evidence>
<dbReference type="PANTHER" id="PTHR43794:SF11">
    <property type="entry name" value="AMIDOHYDROLASE-RELATED DOMAIN-CONTAINING PROTEIN"/>
    <property type="match status" value="1"/>
</dbReference>
<feature type="domain" description="Amidohydrolase-related" evidence="2">
    <location>
        <begin position="64"/>
        <end position="414"/>
    </location>
</feature>
<dbReference type="InterPro" id="IPR032466">
    <property type="entry name" value="Metal_Hydrolase"/>
</dbReference>
<dbReference type="InterPro" id="IPR050287">
    <property type="entry name" value="MTA/SAH_deaminase"/>
</dbReference>
<dbReference type="Proteomes" id="UP000481852">
    <property type="component" value="Unassembled WGS sequence"/>
</dbReference>
<dbReference type="Pfam" id="PF01979">
    <property type="entry name" value="Amidohydro_1"/>
    <property type="match status" value="1"/>
</dbReference>
<dbReference type="InterPro" id="IPR011059">
    <property type="entry name" value="Metal-dep_hydrolase_composite"/>
</dbReference>
<sequence>MKNKLPCDILIRHAMILAPDMTIRKNQLIAISEGKILDIRVDGDTVPYIASKQTFEDTHLLWMSGLTDGHIHTSQQFLRGRLLDVRPVVWKRVNVPFESCLNRELSKLSASLAALEMISSGTTSFIDAGGKYPEAFAEIYERSGLRGYLTVMTNDSPNAPESLRAVSPEEGVKRLRDMKDQLISPGGRIQPIYSVTTPTAVSEPLLRMVLEASIEDHVPFETHLNEYASEVVDFIEKYGKRPFLWLEDEKLVPQTMIAAHAVFLSQEEMDVLQRNRILVVHCPFSNCGKGVPSTPQLIHMGISCGFGSDGAGHGGLDLFREVRLFRSLMQVERGVPSADSSVMPAETLLHMAVCGGASELFCKHTERLTPGAPADLIAIDTDSPNLWPTQNLVHSLVECVSGSNVRHSIIDGRLIMKDRDILSLDTEKIRYNVEKAVNEFPWLTSWNE</sequence>
<accession>A0A6L5X783</accession>
<dbReference type="SUPFAM" id="SSF51556">
    <property type="entry name" value="Metallo-dependent hydrolases"/>
    <property type="match status" value="1"/>
</dbReference>
<dbReference type="Gene3D" id="2.30.40.10">
    <property type="entry name" value="Urease, subunit C, domain 1"/>
    <property type="match status" value="1"/>
</dbReference>
<evidence type="ECO:0000313" key="4">
    <source>
        <dbReference type="Proteomes" id="UP000481852"/>
    </source>
</evidence>
<reference evidence="3 4" key="1">
    <citation type="submission" date="2019-08" db="EMBL/GenBank/DDBJ databases">
        <title>In-depth cultivation of the pig gut microbiome towards novel bacterial diversity and tailored functional studies.</title>
        <authorList>
            <person name="Wylensek D."/>
            <person name="Hitch T.C.A."/>
            <person name="Clavel T."/>
        </authorList>
    </citation>
    <scope>NUCLEOTIDE SEQUENCE [LARGE SCALE GENOMIC DNA]</scope>
    <source>
        <strain evidence="3 4">Oil+RF-744-WCA-WT-11</strain>
    </source>
</reference>
<dbReference type="EMBL" id="VULZ01000010">
    <property type="protein sequence ID" value="MSS15253.1"/>
    <property type="molecule type" value="Genomic_DNA"/>
</dbReference>
<evidence type="ECO:0000313" key="3">
    <source>
        <dbReference type="EMBL" id="MSS15253.1"/>
    </source>
</evidence>
<protein>
    <submittedName>
        <fullName evidence="3">Amidohydrolase family protein</fullName>
    </submittedName>
</protein>
<proteinExistence type="predicted"/>
<dbReference type="PANTHER" id="PTHR43794">
    <property type="entry name" value="AMINOHYDROLASE SSNA-RELATED"/>
    <property type="match status" value="1"/>
</dbReference>
<evidence type="ECO:0000256" key="1">
    <source>
        <dbReference type="ARBA" id="ARBA00022801"/>
    </source>
</evidence>
<gene>
    <name evidence="3" type="ORF">FYJ35_09440</name>
</gene>
<dbReference type="Gene3D" id="3.20.20.140">
    <property type="entry name" value="Metal-dependent hydrolases"/>
    <property type="match status" value="1"/>
</dbReference>
<keyword evidence="4" id="KW-1185">Reference proteome</keyword>
<dbReference type="AlphaFoldDB" id="A0A6L5X783"/>